<protein>
    <recommendedName>
        <fullName evidence="2">EF-hand domain-containing protein</fullName>
    </recommendedName>
</protein>
<evidence type="ECO:0000259" key="2">
    <source>
        <dbReference type="PROSITE" id="PS50222"/>
    </source>
</evidence>
<gene>
    <name evidence="3" type="ORF">BDV33DRAFT_168867</name>
</gene>
<dbReference type="Proteomes" id="UP000326799">
    <property type="component" value="Unassembled WGS sequence"/>
</dbReference>
<dbReference type="PROSITE" id="PS00018">
    <property type="entry name" value="EF_HAND_1"/>
    <property type="match status" value="1"/>
</dbReference>
<dbReference type="SUPFAM" id="SSF47473">
    <property type="entry name" value="EF-hand"/>
    <property type="match status" value="1"/>
</dbReference>
<sequence>MLYTEVYDKGYSQGKSEGYQLAVKRLEEDLKVKARQETDKVKRAVFEELQQVPPENVYYQVKYIRSVVAAFYMNDVDGDGTVSLRELLNAYKPKSEEDYMELKGLFESSDITGDTKLGLAEFLVLFFFASDRKNGYSAAKKID</sequence>
<name>A0A5N6EXQ6_9EURO</name>
<dbReference type="EMBL" id="ML733413">
    <property type="protein sequence ID" value="KAB8222296.1"/>
    <property type="molecule type" value="Genomic_DNA"/>
</dbReference>
<dbReference type="PROSITE" id="PS50222">
    <property type="entry name" value="EF_HAND_2"/>
    <property type="match status" value="1"/>
</dbReference>
<dbReference type="InterPro" id="IPR002048">
    <property type="entry name" value="EF_hand_dom"/>
</dbReference>
<keyword evidence="4" id="KW-1185">Reference proteome</keyword>
<dbReference type="InterPro" id="IPR011992">
    <property type="entry name" value="EF-hand-dom_pair"/>
</dbReference>
<evidence type="ECO:0000313" key="4">
    <source>
        <dbReference type="Proteomes" id="UP000326799"/>
    </source>
</evidence>
<reference evidence="3 4" key="1">
    <citation type="submission" date="2019-04" db="EMBL/GenBank/DDBJ databases">
        <title>Fungal friends and foes A comparative genomics study of 23 Aspergillus species from section Flavi.</title>
        <authorList>
            <consortium name="DOE Joint Genome Institute"/>
            <person name="Kjaerbolling I."/>
            <person name="Vesth T.C."/>
            <person name="Frisvad J.C."/>
            <person name="Nybo J.L."/>
            <person name="Theobald S."/>
            <person name="Kildgaard S."/>
            <person name="Petersen T.I."/>
            <person name="Kuo A."/>
            <person name="Sato A."/>
            <person name="Lyhne E.K."/>
            <person name="Kogle M.E."/>
            <person name="Wiebenga A."/>
            <person name="Kun R.S."/>
            <person name="Lubbers R.J."/>
            <person name="Makela M.R."/>
            <person name="Barry K."/>
            <person name="Chovatia M."/>
            <person name="Clum A."/>
            <person name="Daum C."/>
            <person name="Haridas S."/>
            <person name="He G."/>
            <person name="LaButti K."/>
            <person name="Lipzen A."/>
            <person name="Mondo S."/>
            <person name="Pangilinan J."/>
            <person name="Riley R."/>
            <person name="Salamov A."/>
            <person name="Simmons B.A."/>
            <person name="Magnuson J.K."/>
            <person name="Henrissat B."/>
            <person name="Mortensen U.H."/>
            <person name="Larsen T.O."/>
            <person name="De vries R.P."/>
            <person name="Grigoriev I.V."/>
            <person name="Machida M."/>
            <person name="Baker S.E."/>
            <person name="Andersen M.R."/>
        </authorList>
    </citation>
    <scope>NUCLEOTIDE SEQUENCE [LARGE SCALE GENOMIC DNA]</scope>
    <source>
        <strain evidence="3 4">CBS 126849</strain>
    </source>
</reference>
<keyword evidence="1" id="KW-0106">Calcium</keyword>
<dbReference type="GO" id="GO:0005509">
    <property type="term" value="F:calcium ion binding"/>
    <property type="evidence" value="ECO:0007669"/>
    <property type="project" value="InterPro"/>
</dbReference>
<organism evidence="3 4">
    <name type="scientific">Aspergillus novoparasiticus</name>
    <dbReference type="NCBI Taxonomy" id="986946"/>
    <lineage>
        <taxon>Eukaryota</taxon>
        <taxon>Fungi</taxon>
        <taxon>Dikarya</taxon>
        <taxon>Ascomycota</taxon>
        <taxon>Pezizomycotina</taxon>
        <taxon>Eurotiomycetes</taxon>
        <taxon>Eurotiomycetidae</taxon>
        <taxon>Eurotiales</taxon>
        <taxon>Aspergillaceae</taxon>
        <taxon>Aspergillus</taxon>
        <taxon>Aspergillus subgen. Circumdati</taxon>
    </lineage>
</organism>
<evidence type="ECO:0000256" key="1">
    <source>
        <dbReference type="ARBA" id="ARBA00022837"/>
    </source>
</evidence>
<feature type="domain" description="EF-hand" evidence="2">
    <location>
        <begin position="62"/>
        <end position="97"/>
    </location>
</feature>
<dbReference type="AlphaFoldDB" id="A0A5N6EXQ6"/>
<dbReference type="Gene3D" id="1.10.238.10">
    <property type="entry name" value="EF-hand"/>
    <property type="match status" value="1"/>
</dbReference>
<proteinExistence type="predicted"/>
<evidence type="ECO:0000313" key="3">
    <source>
        <dbReference type="EMBL" id="KAB8222296.1"/>
    </source>
</evidence>
<dbReference type="InterPro" id="IPR018247">
    <property type="entry name" value="EF_Hand_1_Ca_BS"/>
</dbReference>
<accession>A0A5N6EXQ6</accession>